<evidence type="ECO:0000259" key="6">
    <source>
        <dbReference type="Pfam" id="PF23619"/>
    </source>
</evidence>
<dbReference type="Pfam" id="PF23560">
    <property type="entry name" value="GBD_Hemicentin"/>
    <property type="match status" value="1"/>
</dbReference>
<protein>
    <submittedName>
        <fullName evidence="8">von Willebrand factor A domain containing 10, tandem duplicate 2</fullName>
    </submittedName>
</protein>
<dbReference type="Pfam" id="PF23619">
    <property type="entry name" value="Ig_VWA7"/>
    <property type="match status" value="1"/>
</dbReference>
<accession>A0A8C2CXN1</accession>
<organism evidence="8 9">
    <name type="scientific">Cyprinus carpio</name>
    <name type="common">Common carp</name>
    <dbReference type="NCBI Taxonomy" id="7962"/>
    <lineage>
        <taxon>Eukaryota</taxon>
        <taxon>Metazoa</taxon>
        <taxon>Chordata</taxon>
        <taxon>Craniata</taxon>
        <taxon>Vertebrata</taxon>
        <taxon>Euteleostomi</taxon>
        <taxon>Actinopterygii</taxon>
        <taxon>Neopterygii</taxon>
        <taxon>Teleostei</taxon>
        <taxon>Ostariophysi</taxon>
        <taxon>Cypriniformes</taxon>
        <taxon>Cyprinidae</taxon>
        <taxon>Cyprininae</taxon>
        <taxon>Cyprinus</taxon>
    </lineage>
</organism>
<dbReference type="Ensembl" id="ENSCCRT00020019889.1">
    <property type="protein sequence ID" value="ENSCCRP00020018105.1"/>
    <property type="gene ID" value="ENSCCRG00020008607.1"/>
</dbReference>
<dbReference type="InterPro" id="IPR013780">
    <property type="entry name" value="Glyco_hydro_b"/>
</dbReference>
<evidence type="ECO:0000313" key="8">
    <source>
        <dbReference type="Ensembl" id="ENSCCRP00020018105.1"/>
    </source>
</evidence>
<evidence type="ECO:0000256" key="1">
    <source>
        <dbReference type="ARBA" id="ARBA00004613"/>
    </source>
</evidence>
<sequence>MIESTKSTVTFLLTNSISTRSQQNVSLSRSLSQSEIQLYRDLARVSGGQTIEFTNTTSSQATAVITGLISADLVTVLQAARNPPKAENFSFVLDPTLSNVTVYITGDSPVFTLYSPTGVSQSGSVADGPLGSILTVGNLKRVKLNSTGQTGELKISIDSTSSYSLKVTGQSSVNFLFNFVERLEGGDFTPKANRPFTGRNATLFVSVTGGDSVTVTDVLLVEASGSNVVNGTIKALGATDFLVNIDRIPEWPFVVQLKGLLNDSTTRSLPSRFQRQSPTQQQGSRFTITAQPNSTIEPGTPFVLNFTLVTNATGGSYTIRARTDRSFSVSFPSSLNAGTEGSAQGTVTLTAPSNTESGTDVTLTIEAEDPESSDSNYVALRFTVMTTVTDFSSPVCQIVSIKADCPVECSRASWELSTNLTDGNGTGIVGVSLSRGNGSLSLSNVMSADGTNVTVAFYNASCCSQEVELVAVDRVGNVGTCFTSIKSPSTTVSPSGSTTVSPSGSTTVSLNGSTTVSLKGSTTVSLNGSYSVSFSMCVALVGLLVSFLYG</sequence>
<evidence type="ECO:0000259" key="7">
    <source>
        <dbReference type="Pfam" id="PF25106"/>
    </source>
</evidence>
<dbReference type="InterPro" id="IPR052577">
    <property type="entry name" value="VWA7"/>
</dbReference>
<dbReference type="PANTHER" id="PTHR14905:SF18">
    <property type="entry name" value="VON WILLEBRAND FACTOR A DOMAIN-CONTAINING 10, TANDEM DUPLICATE 1-RELATED"/>
    <property type="match status" value="1"/>
</dbReference>
<proteinExistence type="predicted"/>
<evidence type="ECO:0000313" key="9">
    <source>
        <dbReference type="Proteomes" id="UP000694701"/>
    </source>
</evidence>
<feature type="domain" description="Hemicentin-1-like von Willebrand factor A" evidence="7">
    <location>
        <begin position="2"/>
        <end position="54"/>
    </location>
</feature>
<dbReference type="InterPro" id="IPR056475">
    <property type="entry name" value="GBD_Hemicentin/VWA7"/>
</dbReference>
<comment type="subcellular location">
    <subcellularLocation>
        <location evidence="1">Secreted</location>
    </subcellularLocation>
</comment>
<feature type="domain" description="Hemicentin/VWA7 galactose-binding" evidence="5">
    <location>
        <begin position="74"/>
        <end position="172"/>
    </location>
</feature>
<evidence type="ECO:0000256" key="4">
    <source>
        <dbReference type="ARBA" id="ARBA00023180"/>
    </source>
</evidence>
<dbReference type="InterPro" id="IPR057615">
    <property type="entry name" value="Ig_VWA7"/>
</dbReference>
<keyword evidence="3" id="KW-0732">Signal</keyword>
<dbReference type="Proteomes" id="UP000694701">
    <property type="component" value="Unplaced"/>
</dbReference>
<dbReference type="Pfam" id="PF25106">
    <property type="entry name" value="VWA_4"/>
    <property type="match status" value="1"/>
</dbReference>
<dbReference type="AlphaFoldDB" id="A0A8C2CXN1"/>
<dbReference type="InterPro" id="IPR056861">
    <property type="entry name" value="HMCN1-like_VWA"/>
</dbReference>
<dbReference type="Gene3D" id="2.60.40.1180">
    <property type="entry name" value="Golgi alpha-mannosidase II"/>
    <property type="match status" value="1"/>
</dbReference>
<keyword evidence="2" id="KW-0964">Secreted</keyword>
<feature type="domain" description="VWA7 Ig-like" evidence="6">
    <location>
        <begin position="286"/>
        <end position="385"/>
    </location>
</feature>
<evidence type="ECO:0000256" key="2">
    <source>
        <dbReference type="ARBA" id="ARBA00022525"/>
    </source>
</evidence>
<evidence type="ECO:0000256" key="3">
    <source>
        <dbReference type="ARBA" id="ARBA00022729"/>
    </source>
</evidence>
<dbReference type="PANTHER" id="PTHR14905">
    <property type="entry name" value="NG37"/>
    <property type="match status" value="1"/>
</dbReference>
<reference evidence="8" key="1">
    <citation type="submission" date="2025-08" db="UniProtKB">
        <authorList>
            <consortium name="Ensembl"/>
        </authorList>
    </citation>
    <scope>IDENTIFICATION</scope>
</reference>
<name>A0A8C2CXN1_CYPCA</name>
<dbReference type="GO" id="GO:0005576">
    <property type="term" value="C:extracellular region"/>
    <property type="evidence" value="ECO:0007669"/>
    <property type="project" value="UniProtKB-SubCell"/>
</dbReference>
<keyword evidence="4" id="KW-0325">Glycoprotein</keyword>
<evidence type="ECO:0000259" key="5">
    <source>
        <dbReference type="Pfam" id="PF23560"/>
    </source>
</evidence>